<dbReference type="Gene3D" id="3.30.70.2970">
    <property type="entry name" value="Protein of unknown function (DUF541), domain 2"/>
    <property type="match status" value="1"/>
</dbReference>
<feature type="chain" id="PRO_5039248899" evidence="1">
    <location>
        <begin position="27"/>
        <end position="264"/>
    </location>
</feature>
<protein>
    <submittedName>
        <fullName evidence="2">SIMPL domain-containing protein</fullName>
    </submittedName>
</protein>
<organism evidence="2 3">
    <name type="scientific">Calidifontibacillus erzurumensis</name>
    <dbReference type="NCBI Taxonomy" id="2741433"/>
    <lineage>
        <taxon>Bacteria</taxon>
        <taxon>Bacillati</taxon>
        <taxon>Bacillota</taxon>
        <taxon>Bacilli</taxon>
        <taxon>Bacillales</taxon>
        <taxon>Bacillaceae</taxon>
        <taxon>Calidifontibacillus/Schinkia group</taxon>
        <taxon>Calidifontibacillus</taxon>
    </lineage>
</organism>
<accession>A0A8J8GFG3</accession>
<reference evidence="2" key="1">
    <citation type="submission" date="2020-06" db="EMBL/GenBank/DDBJ databases">
        <title>A novel thermopfilic bacterium from Erzurum, Turkey.</title>
        <authorList>
            <person name="Adiguzel A."/>
            <person name="Ay H."/>
            <person name="Baltaci M.O."/>
        </authorList>
    </citation>
    <scope>NUCLEOTIDE SEQUENCE</scope>
    <source>
        <strain evidence="2">P2</strain>
    </source>
</reference>
<dbReference type="EMBL" id="JABTTE010000013">
    <property type="protein sequence ID" value="NSL52166.1"/>
    <property type="molecule type" value="Genomic_DNA"/>
</dbReference>
<dbReference type="GO" id="GO:0006974">
    <property type="term" value="P:DNA damage response"/>
    <property type="evidence" value="ECO:0007669"/>
    <property type="project" value="TreeGrafter"/>
</dbReference>
<dbReference type="Proteomes" id="UP000625804">
    <property type="component" value="Unassembled WGS sequence"/>
</dbReference>
<dbReference type="RefSeq" id="WP_173731372.1">
    <property type="nucleotide sequence ID" value="NZ_JABTTE010000013.1"/>
</dbReference>
<name>A0A8J8GFG3_9BACI</name>
<dbReference type="InterPro" id="IPR052022">
    <property type="entry name" value="26kDa_periplasmic_antigen"/>
</dbReference>
<dbReference type="AlphaFoldDB" id="A0A8J8GFG3"/>
<feature type="signal peptide" evidence="1">
    <location>
        <begin position="1"/>
        <end position="26"/>
    </location>
</feature>
<evidence type="ECO:0000313" key="2">
    <source>
        <dbReference type="EMBL" id="NSL52166.1"/>
    </source>
</evidence>
<keyword evidence="1" id="KW-0732">Signal</keyword>
<dbReference type="Gene3D" id="3.30.110.170">
    <property type="entry name" value="Protein of unknown function (DUF541), domain 1"/>
    <property type="match status" value="1"/>
</dbReference>
<dbReference type="PANTHER" id="PTHR34387">
    <property type="entry name" value="SLR1258 PROTEIN"/>
    <property type="match status" value="1"/>
</dbReference>
<keyword evidence="3" id="KW-1185">Reference proteome</keyword>
<sequence>MNKNTVKKLFGLLLTSLIVFAAQAFAGGTAAYASDVVNKRSISVSGTYTVKVAPDIAYIDIAVRTFNVDAIKAQDDNKNKMNRVMDQLKKLGIQEKDIRTVDYRIQPRYEWTNIEIKNNQGTIESKREQILVGYEVINNIKVTVNDLQKIGTILDLTVKEGINEANNITFDLSEATKTAKYLEALKGAVKNGEEKAKAIAGLYGISLSVPSVINESGAYFPSPIRYTGLEKASGGGIAYNEGSSTPISGGEMEIRANVSIIYEY</sequence>
<evidence type="ECO:0000313" key="3">
    <source>
        <dbReference type="Proteomes" id="UP000625804"/>
    </source>
</evidence>
<dbReference type="PANTHER" id="PTHR34387:SF1">
    <property type="entry name" value="PERIPLASMIC IMMUNOGENIC PROTEIN"/>
    <property type="match status" value="1"/>
</dbReference>
<gene>
    <name evidence="2" type="ORF">HR057_10410</name>
</gene>
<dbReference type="Pfam" id="PF04402">
    <property type="entry name" value="SIMPL"/>
    <property type="match status" value="1"/>
</dbReference>
<evidence type="ECO:0000256" key="1">
    <source>
        <dbReference type="SAM" id="SignalP"/>
    </source>
</evidence>
<dbReference type="InterPro" id="IPR007497">
    <property type="entry name" value="SIMPL/DUF541"/>
</dbReference>
<comment type="caution">
    <text evidence="2">The sequence shown here is derived from an EMBL/GenBank/DDBJ whole genome shotgun (WGS) entry which is preliminary data.</text>
</comment>
<proteinExistence type="predicted"/>